<dbReference type="AlphaFoldDB" id="A0A0U2NKP3"/>
<dbReference type="GO" id="GO:0046872">
    <property type="term" value="F:metal ion binding"/>
    <property type="evidence" value="ECO:0007669"/>
    <property type="project" value="UniProtKB-KW"/>
</dbReference>
<dbReference type="InterPro" id="IPR051600">
    <property type="entry name" value="Beta-PGM-like"/>
</dbReference>
<dbReference type="NCBIfam" id="TIGR01509">
    <property type="entry name" value="HAD-SF-IA-v3"/>
    <property type="match status" value="1"/>
</dbReference>
<dbReference type="KEGG" id="ptn:PTRA_b0278"/>
<evidence type="ECO:0000256" key="1">
    <source>
        <dbReference type="ARBA" id="ARBA00001946"/>
    </source>
</evidence>
<dbReference type="SUPFAM" id="SSF56784">
    <property type="entry name" value="HAD-like"/>
    <property type="match status" value="1"/>
</dbReference>
<dbReference type="Proteomes" id="UP000065261">
    <property type="component" value="Chromosome II"/>
</dbReference>
<keyword evidence="3" id="KW-0479">Metal-binding</keyword>
<dbReference type="CDD" id="cd07526">
    <property type="entry name" value="HAD_BPGM_like"/>
    <property type="match status" value="1"/>
</dbReference>
<dbReference type="GO" id="GO:0003824">
    <property type="term" value="F:catalytic activity"/>
    <property type="evidence" value="ECO:0007669"/>
    <property type="project" value="UniProtKB-ARBA"/>
</dbReference>
<dbReference type="SFLD" id="SFLDS00003">
    <property type="entry name" value="Haloacid_Dehalogenase"/>
    <property type="match status" value="1"/>
</dbReference>
<reference evidence="5 6" key="1">
    <citation type="submission" date="2015-03" db="EMBL/GenBank/DDBJ databases">
        <authorList>
            <person name="Murphy D."/>
        </authorList>
    </citation>
    <scope>NUCLEOTIDE SEQUENCE [LARGE SCALE GENOMIC DNA]</scope>
    <source>
        <strain evidence="5 6">KMM 520</strain>
    </source>
</reference>
<protein>
    <recommendedName>
        <fullName evidence="7">Hydrolase</fullName>
    </recommendedName>
</protein>
<dbReference type="Gene3D" id="3.40.50.1000">
    <property type="entry name" value="HAD superfamily/HAD-like"/>
    <property type="match status" value="1"/>
</dbReference>
<dbReference type="EMBL" id="CP011035">
    <property type="protein sequence ID" value="ALS34787.1"/>
    <property type="molecule type" value="Genomic_DNA"/>
</dbReference>
<sequence>MNAKIDLVIFDCDGVVIDSEILSAQVLIDMLAYFTVNIDRGYVQQHFLGCNFKTVSQKIQNAFNVTLPHSFEDDYREALLNEFEAALTTTDGISEVLNNLAVPKCIATSSSPARTAKALDIVNLSNCFSNTIFTSSEVKRGKPAPDLFLHAAKQMGVKPEHCLVIEDSEAGVCAAINANMQVLHYSGGQHMQTAINYVRKAYPNVAHLTHWQQFFTAYPALKSKNI</sequence>
<proteinExistence type="inferred from homology"/>
<comment type="similarity">
    <text evidence="2">Belongs to the HAD-like hydrolase superfamily. CbbY/CbbZ/Gph/YieH family.</text>
</comment>
<dbReference type="InterPro" id="IPR006439">
    <property type="entry name" value="HAD-SF_hydro_IA"/>
</dbReference>
<dbReference type="RefSeq" id="WP_058374814.1">
    <property type="nucleotide sequence ID" value="NZ_CP011035.1"/>
</dbReference>
<evidence type="ECO:0000313" key="5">
    <source>
        <dbReference type="EMBL" id="ALS34787.1"/>
    </source>
</evidence>
<dbReference type="InterPro" id="IPR023198">
    <property type="entry name" value="PGP-like_dom2"/>
</dbReference>
<dbReference type="InterPro" id="IPR036412">
    <property type="entry name" value="HAD-like_sf"/>
</dbReference>
<evidence type="ECO:0000256" key="3">
    <source>
        <dbReference type="ARBA" id="ARBA00022723"/>
    </source>
</evidence>
<dbReference type="Pfam" id="PF00702">
    <property type="entry name" value="Hydrolase"/>
    <property type="match status" value="1"/>
</dbReference>
<keyword evidence="4" id="KW-0460">Magnesium</keyword>
<dbReference type="InterPro" id="IPR023214">
    <property type="entry name" value="HAD_sf"/>
</dbReference>
<dbReference type="PATRIC" id="fig|1315283.4.peg.3378"/>
<organism evidence="5">
    <name type="scientific">Pseudoalteromonas translucida KMM 520</name>
    <dbReference type="NCBI Taxonomy" id="1315283"/>
    <lineage>
        <taxon>Bacteria</taxon>
        <taxon>Pseudomonadati</taxon>
        <taxon>Pseudomonadota</taxon>
        <taxon>Gammaproteobacteria</taxon>
        <taxon>Alteromonadales</taxon>
        <taxon>Pseudoalteromonadaceae</taxon>
        <taxon>Pseudoalteromonas</taxon>
    </lineage>
</organism>
<dbReference type="PANTHER" id="PTHR46193:SF10">
    <property type="entry name" value="6-PHOSPHOGLUCONATE PHOSPHATASE"/>
    <property type="match status" value="1"/>
</dbReference>
<dbReference type="SFLD" id="SFLDG01129">
    <property type="entry name" value="C1.5:_HAD__Beta-PGM__Phosphata"/>
    <property type="match status" value="1"/>
</dbReference>
<evidence type="ECO:0000256" key="4">
    <source>
        <dbReference type="ARBA" id="ARBA00022842"/>
    </source>
</evidence>
<evidence type="ECO:0008006" key="7">
    <source>
        <dbReference type="Google" id="ProtNLM"/>
    </source>
</evidence>
<accession>A0A0U2NKP3</accession>
<dbReference type="PANTHER" id="PTHR46193">
    <property type="entry name" value="6-PHOSPHOGLUCONATE PHOSPHATASE"/>
    <property type="match status" value="1"/>
</dbReference>
<evidence type="ECO:0000313" key="6">
    <source>
        <dbReference type="Proteomes" id="UP000065261"/>
    </source>
</evidence>
<dbReference type="OrthoDB" id="9800058at2"/>
<evidence type="ECO:0000256" key="2">
    <source>
        <dbReference type="ARBA" id="ARBA00006171"/>
    </source>
</evidence>
<name>A0A0U2NKP3_9GAMM</name>
<dbReference type="Gene3D" id="1.10.150.240">
    <property type="entry name" value="Putative phosphatase, domain 2"/>
    <property type="match status" value="1"/>
</dbReference>
<comment type="cofactor">
    <cofactor evidence="1">
        <name>Mg(2+)</name>
        <dbReference type="ChEBI" id="CHEBI:18420"/>
    </cofactor>
</comment>
<gene>
    <name evidence="5" type="ORF">PTRA_b0278</name>
</gene>
<dbReference type="NCBIfam" id="TIGR01549">
    <property type="entry name" value="HAD-SF-IA-v1"/>
    <property type="match status" value="1"/>
</dbReference>